<accession>A0ACB8XM91</accession>
<sequence length="1313" mass="149831">MESIINGLVNPMIKVQDQAETETSPEIPDRFVPKPYQYFTEKQKEQYKTDEKALIYLTMAILNDIYNRFEGSEASIQAKQNLCINAYEGFHAKEGETLLETYNRYNIILNDLRRNNISKSTSEINYKFIKNLNPEWKNFAINLQMSKIMAQENVTDIFSTLSQHEDEVRTINNESNNLKESVALIAGKGKSSVPISSSSDEELEVDSDPDIQKFSEDLALITRRFKKSFGKNKFYSKPKYDGYKKEKSEMRYKSRHGRREEGREDRKENRREGKREEKREERKDEPGRYYNCGKFVHFSRDCKFKKVKNSECYARKSLIAKRAEEGKVLMAEEENWLFQISDDEEQAHFTQVSYMAKLDGDDEDSEAQSEDANSEVSDSFELIESLMAQIHSMKDEFALLKGKLSSAQQSVLSFRDENALLKVVVEEKEKEKDGLKAEKNSLKRKISGLEKDLVNLNAENGEFKIKLEVCYQERNESFTQIKQLEDINMKRESVSNDTVPPETACKYDEYESDVDPFTIPSVSNPSVSKPLLVEEVEEETVITNESCVKNDKTEFIESMTEEKFSDMMNACDSDPVFDLKESNFVNGHTSELMKQIDMLQQSLDEVEDENFDLKFKLENYLKENQALCTEINDLKITLFKNASNDKQMFNDPSWKACRLWVIDSECSRHITGFKHLLHNYVKEPAGAVRFANSEAEGHVRGYGVLDNGVVKIQRVLYVEGLDHNLFSTNHFCDLKCQVCFTTTHCYLEDPDGYEVFKAERHGNLYYVDFPTLSATQTRSGQSLPEMRFEKDSLCSACELGKMKRSSFKSKAESSTSSALELLHMDLCGPMRTVSINGKKYVLVMIDDYSRYTWLEFLRNKSDAQELIIAFIKRIQVRLQLPVRTIHSDNGTEFKNVTLQRYLISVGISHNFSAAYTPHQNDIVEQKNRTLVEVARTMLAYSDLPMCYILRERQGLSKFDKKANEGYLVGYSLTSKAYRIYIIRTKTVVESMNVSFDENSTRTSGHNNFDKGISTSITSSEVPTISEDMSGPSEEVTETSSPSGTTKPLVSESTNVESVSADSSSGKEVTSTSTASPEDSVSETLVQDVPSTSMELPAVHDENDASNMQQTVESLSSTHRWTKDHPLHNVIGDVQSGVTTRSASANFCMFSSFLSSLEPKKASEALRDPFWISAMQDELLQFERNKVWSLISLPKGKYVIGTKWVFRNKKDEAGVVVRNKARLVAKGYCQQEGIDYDKTFAPVARIEAIRIFLAYAAHNKFTVYQKDVKSAFLNGVLHEEVYMAQPEGFVDPHHPDHVYVLDKALYGLKQAPRA</sequence>
<dbReference type="Proteomes" id="UP001055879">
    <property type="component" value="Linkage Group LG16"/>
</dbReference>
<comment type="caution">
    <text evidence="1">The sequence shown here is derived from an EMBL/GenBank/DDBJ whole genome shotgun (WGS) entry which is preliminary data.</text>
</comment>
<organism evidence="1 2">
    <name type="scientific">Arctium lappa</name>
    <name type="common">Greater burdock</name>
    <name type="synonym">Lappa major</name>
    <dbReference type="NCBI Taxonomy" id="4217"/>
    <lineage>
        <taxon>Eukaryota</taxon>
        <taxon>Viridiplantae</taxon>
        <taxon>Streptophyta</taxon>
        <taxon>Embryophyta</taxon>
        <taxon>Tracheophyta</taxon>
        <taxon>Spermatophyta</taxon>
        <taxon>Magnoliopsida</taxon>
        <taxon>eudicotyledons</taxon>
        <taxon>Gunneridae</taxon>
        <taxon>Pentapetalae</taxon>
        <taxon>asterids</taxon>
        <taxon>campanulids</taxon>
        <taxon>Asterales</taxon>
        <taxon>Asteraceae</taxon>
        <taxon>Carduoideae</taxon>
        <taxon>Cardueae</taxon>
        <taxon>Arctiinae</taxon>
        <taxon>Arctium</taxon>
    </lineage>
</organism>
<reference evidence="1 2" key="2">
    <citation type="journal article" date="2022" name="Mol. Ecol. Resour.">
        <title>The genomes of chicory, endive, great burdock and yacon provide insights into Asteraceae paleo-polyploidization history and plant inulin production.</title>
        <authorList>
            <person name="Fan W."/>
            <person name="Wang S."/>
            <person name="Wang H."/>
            <person name="Wang A."/>
            <person name="Jiang F."/>
            <person name="Liu H."/>
            <person name="Zhao H."/>
            <person name="Xu D."/>
            <person name="Zhang Y."/>
        </authorList>
    </citation>
    <scope>NUCLEOTIDE SEQUENCE [LARGE SCALE GENOMIC DNA]</scope>
    <source>
        <strain evidence="2">cv. Niubang</strain>
    </source>
</reference>
<gene>
    <name evidence="1" type="ORF">L6452_40558</name>
</gene>
<name>A0ACB8XM91_ARCLA</name>
<reference evidence="2" key="1">
    <citation type="journal article" date="2022" name="Mol. Ecol. Resour.">
        <title>The genomes of chicory, endive, great burdock and yacon provide insights into Asteraceae palaeo-polyploidization history and plant inulin production.</title>
        <authorList>
            <person name="Fan W."/>
            <person name="Wang S."/>
            <person name="Wang H."/>
            <person name="Wang A."/>
            <person name="Jiang F."/>
            <person name="Liu H."/>
            <person name="Zhao H."/>
            <person name="Xu D."/>
            <person name="Zhang Y."/>
        </authorList>
    </citation>
    <scope>NUCLEOTIDE SEQUENCE [LARGE SCALE GENOMIC DNA]</scope>
    <source>
        <strain evidence="2">cv. Niubang</strain>
    </source>
</reference>
<proteinExistence type="predicted"/>
<evidence type="ECO:0000313" key="1">
    <source>
        <dbReference type="EMBL" id="KAI3669326.1"/>
    </source>
</evidence>
<evidence type="ECO:0000313" key="2">
    <source>
        <dbReference type="Proteomes" id="UP001055879"/>
    </source>
</evidence>
<dbReference type="EMBL" id="CM042062">
    <property type="protein sequence ID" value="KAI3669326.1"/>
    <property type="molecule type" value="Genomic_DNA"/>
</dbReference>
<protein>
    <submittedName>
        <fullName evidence="1">Uncharacterized protein</fullName>
    </submittedName>
</protein>
<keyword evidence="2" id="KW-1185">Reference proteome</keyword>